<comment type="caution">
    <text evidence="3">The sequence shown here is derived from an EMBL/GenBank/DDBJ whole genome shotgun (WGS) entry which is preliminary data.</text>
</comment>
<dbReference type="OrthoDB" id="8737820at2"/>
<dbReference type="AlphaFoldDB" id="U2Z572"/>
<dbReference type="eggNOG" id="COG3866">
    <property type="taxonomic scope" value="Bacteria"/>
</dbReference>
<dbReference type="GO" id="GO:0046872">
    <property type="term" value="F:metal ion binding"/>
    <property type="evidence" value="ECO:0007669"/>
    <property type="project" value="UniProtKB-KW"/>
</dbReference>
<dbReference type="STRING" id="1337093.MBELCI_2274"/>
<name>U2Z572_9RHOB</name>
<dbReference type="Proteomes" id="UP000016566">
    <property type="component" value="Unassembled WGS sequence"/>
</dbReference>
<dbReference type="GO" id="GO:0016829">
    <property type="term" value="F:lyase activity"/>
    <property type="evidence" value="ECO:0007669"/>
    <property type="project" value="UniProtKB-KW"/>
</dbReference>
<accession>U2Z572</accession>
<evidence type="ECO:0000313" key="3">
    <source>
        <dbReference type="EMBL" id="GAD56222.1"/>
    </source>
</evidence>
<dbReference type="EMBL" id="BATB01000031">
    <property type="protein sequence ID" value="GAD56222.1"/>
    <property type="molecule type" value="Genomic_DNA"/>
</dbReference>
<keyword evidence="1" id="KW-0479">Metal-binding</keyword>
<reference evidence="3" key="1">
    <citation type="journal article" date="2013" name="Genome Announc.">
        <title>Draft Genome Sequence of Loktanella cinnabarina LL-001T, Isolated from Deep-Sea Floor Sediment.</title>
        <authorList>
            <person name="Nishi S."/>
            <person name="Tsubouchi T."/>
            <person name="Takaki Y."/>
            <person name="Koyanagi R."/>
            <person name="Satoh N."/>
            <person name="Maruyama T."/>
            <person name="Hatada Y."/>
        </authorList>
    </citation>
    <scope>NUCLEOTIDE SEQUENCE [LARGE SCALE GENOMIC DNA]</scope>
    <source>
        <strain evidence="3">LL-001</strain>
    </source>
</reference>
<sequence>MISNIYAPGKDSAGREAIRLLSPEESTAYFLKDNDAEVAGAAMSKIKDGYVFAPRTTDVVSSKDLFDHVLANVGARGQGLDAIDARIIEGVRNGTGKIIDSPNEVGGYEDGRLRKGLRDSDDDGIPDEYETLIGSNPNRADAQATPTRMLRQYRELHQRPARRLWG</sequence>
<evidence type="ECO:0000256" key="1">
    <source>
        <dbReference type="ARBA" id="ARBA00022723"/>
    </source>
</evidence>
<evidence type="ECO:0000313" key="4">
    <source>
        <dbReference type="Proteomes" id="UP000016566"/>
    </source>
</evidence>
<keyword evidence="4" id="KW-1185">Reference proteome</keyword>
<dbReference type="PANTHER" id="PTHR42970">
    <property type="entry name" value="PECTATE LYASE C-RELATED"/>
    <property type="match status" value="1"/>
</dbReference>
<gene>
    <name evidence="3" type="ORF">MBELCI_2274</name>
</gene>
<keyword evidence="3" id="KW-0456">Lyase</keyword>
<keyword evidence="2" id="KW-0325">Glycoprotein</keyword>
<dbReference type="InterPro" id="IPR052063">
    <property type="entry name" value="Polysaccharide_Lyase_1"/>
</dbReference>
<protein>
    <submittedName>
        <fullName evidence="3">Pectate lyase</fullName>
    </submittedName>
</protein>
<dbReference type="RefSeq" id="WP_021694323.1">
    <property type="nucleotide sequence ID" value="NZ_BATB01000031.1"/>
</dbReference>
<proteinExistence type="predicted"/>
<evidence type="ECO:0000256" key="2">
    <source>
        <dbReference type="ARBA" id="ARBA00023180"/>
    </source>
</evidence>
<organism evidence="3 4">
    <name type="scientific">Limimaricola cinnabarinus LL-001</name>
    <dbReference type="NCBI Taxonomy" id="1337093"/>
    <lineage>
        <taxon>Bacteria</taxon>
        <taxon>Pseudomonadati</taxon>
        <taxon>Pseudomonadota</taxon>
        <taxon>Alphaproteobacteria</taxon>
        <taxon>Rhodobacterales</taxon>
        <taxon>Paracoccaceae</taxon>
        <taxon>Limimaricola</taxon>
    </lineage>
</organism>
<dbReference type="PANTHER" id="PTHR42970:SF1">
    <property type="entry name" value="PECTATE LYASE C-RELATED"/>
    <property type="match status" value="1"/>
</dbReference>